<dbReference type="STRING" id="1179773.BN6_74560"/>
<dbReference type="PATRIC" id="fig|1179773.3.peg.7530"/>
<protein>
    <submittedName>
        <fullName evidence="1">Uncharacterized protein</fullName>
    </submittedName>
</protein>
<dbReference type="Proteomes" id="UP000006281">
    <property type="component" value="Chromosome"/>
</dbReference>
<dbReference type="AlphaFoldDB" id="K0KDS8"/>
<gene>
    <name evidence="1" type="ordered locus">BN6_74560</name>
</gene>
<dbReference type="KEGG" id="sesp:BN6_74560"/>
<organism evidence="1 2">
    <name type="scientific">Saccharothrix espanaensis (strain ATCC 51144 / DSM 44229 / JCM 9112 / NBRC 15066 / NRRL 15764)</name>
    <dbReference type="NCBI Taxonomy" id="1179773"/>
    <lineage>
        <taxon>Bacteria</taxon>
        <taxon>Bacillati</taxon>
        <taxon>Actinomycetota</taxon>
        <taxon>Actinomycetes</taxon>
        <taxon>Pseudonocardiales</taxon>
        <taxon>Pseudonocardiaceae</taxon>
        <taxon>Saccharothrix</taxon>
    </lineage>
</organism>
<accession>K0KDS8</accession>
<keyword evidence="2" id="KW-1185">Reference proteome</keyword>
<evidence type="ECO:0000313" key="2">
    <source>
        <dbReference type="Proteomes" id="UP000006281"/>
    </source>
</evidence>
<dbReference type="EMBL" id="HE804045">
    <property type="protein sequence ID" value="CCH34683.1"/>
    <property type="molecule type" value="Genomic_DNA"/>
</dbReference>
<reference evidence="1 2" key="1">
    <citation type="journal article" date="2012" name="BMC Genomics">
        <title>Complete genome sequence of Saccharothrix espanaensis DSM 44229T and comparison to the other completely sequenced Pseudonocardiaceae.</title>
        <authorList>
            <person name="Strobel T."/>
            <person name="Al-Dilaimi A."/>
            <person name="Blom J."/>
            <person name="Gessner A."/>
            <person name="Kalinowski J."/>
            <person name="Luzhetska M."/>
            <person name="Puhler A."/>
            <person name="Szczepanowski R."/>
            <person name="Bechthold A."/>
            <person name="Ruckert C."/>
        </authorList>
    </citation>
    <scope>NUCLEOTIDE SEQUENCE [LARGE SCALE GENOMIC DNA]</scope>
    <source>
        <strain evidence="2">ATCC 51144 / DSM 44229 / JCM 9112 / NBRC 15066 / NRRL 15764</strain>
    </source>
</reference>
<dbReference type="HOGENOM" id="CLU_2976603_0_0_11"/>
<name>K0KDS8_SACES</name>
<evidence type="ECO:0000313" key="1">
    <source>
        <dbReference type="EMBL" id="CCH34683.1"/>
    </source>
</evidence>
<sequence>MAEVVMERHTLVLRYCHPRYHPKREGSTTPGGGLPGVVAGGALMNLPARGHRVQRLGR</sequence>
<proteinExistence type="predicted"/>